<name>A0A0E3BCQ6_9BURK</name>
<proteinExistence type="predicted"/>
<dbReference type="AlphaFoldDB" id="A0A0E3BCQ6"/>
<protein>
    <submittedName>
        <fullName evidence="1">Uncharacterized protein</fullName>
    </submittedName>
</protein>
<organism evidence="1 2">
    <name type="scientific">Comamonas thiooxydans</name>
    <dbReference type="NCBI Taxonomy" id="363952"/>
    <lineage>
        <taxon>Bacteria</taxon>
        <taxon>Pseudomonadati</taxon>
        <taxon>Pseudomonadota</taxon>
        <taxon>Betaproteobacteria</taxon>
        <taxon>Burkholderiales</taxon>
        <taxon>Comamonadaceae</taxon>
        <taxon>Comamonas</taxon>
    </lineage>
</organism>
<dbReference type="Proteomes" id="UP000029567">
    <property type="component" value="Unassembled WGS sequence"/>
</dbReference>
<gene>
    <name evidence="1" type="ORF">P245_17955</name>
</gene>
<dbReference type="RefSeq" id="WP_034381254.1">
    <property type="nucleotide sequence ID" value="NZ_AWTN01000103.1"/>
</dbReference>
<accession>A0A0E3BCQ6</accession>
<sequence>MAQAHARLAAPQAQADARDAEQEVLMEHSGCGSNTQVDMLTVRLNPGDKVVMHKGRITQGFDRANRAAIAAAKGGE</sequence>
<evidence type="ECO:0000313" key="2">
    <source>
        <dbReference type="Proteomes" id="UP000029567"/>
    </source>
</evidence>
<comment type="caution">
    <text evidence="1">The sequence shown here is derived from an EMBL/GenBank/DDBJ whole genome shotgun (WGS) entry which is preliminary data.</text>
</comment>
<reference evidence="1 2" key="1">
    <citation type="submission" date="2013-09" db="EMBL/GenBank/DDBJ databases">
        <title>High correlation between genotypes and phenotypes of environmental bacteria Comamonas testosteroni strains.</title>
        <authorList>
            <person name="Liu L."/>
            <person name="Zhu W."/>
            <person name="Xia X."/>
            <person name="Xu B."/>
            <person name="Luo M."/>
            <person name="Wang G."/>
        </authorList>
    </citation>
    <scope>NUCLEOTIDE SEQUENCE [LARGE SCALE GENOMIC DNA]</scope>
    <source>
        <strain evidence="1 2">JL14</strain>
    </source>
</reference>
<dbReference type="EMBL" id="AWTN01000103">
    <property type="protein sequence ID" value="KGG88784.1"/>
    <property type="molecule type" value="Genomic_DNA"/>
</dbReference>
<evidence type="ECO:0000313" key="1">
    <source>
        <dbReference type="EMBL" id="KGG88784.1"/>
    </source>
</evidence>